<dbReference type="PANTHER" id="PTHR21444:SF15">
    <property type="entry name" value="RECEPTOR FOR RETINOL UPTAKE STRA6"/>
    <property type="match status" value="1"/>
</dbReference>
<evidence type="ECO:0000256" key="5">
    <source>
        <dbReference type="ARBA" id="ARBA00022989"/>
    </source>
</evidence>
<keyword evidence="3" id="KW-1003">Cell membrane</keyword>
<dbReference type="AlphaFoldDB" id="A0AAV4I406"/>
<evidence type="ECO:0000256" key="1">
    <source>
        <dbReference type="ARBA" id="ARBA00004651"/>
    </source>
</evidence>
<organism evidence="9 10">
    <name type="scientific">Elysia marginata</name>
    <dbReference type="NCBI Taxonomy" id="1093978"/>
    <lineage>
        <taxon>Eukaryota</taxon>
        <taxon>Metazoa</taxon>
        <taxon>Spiralia</taxon>
        <taxon>Lophotrochozoa</taxon>
        <taxon>Mollusca</taxon>
        <taxon>Gastropoda</taxon>
        <taxon>Heterobranchia</taxon>
        <taxon>Euthyneura</taxon>
        <taxon>Panpulmonata</taxon>
        <taxon>Sacoglossa</taxon>
        <taxon>Placobranchoidea</taxon>
        <taxon>Plakobranchidae</taxon>
        <taxon>Elysia</taxon>
    </lineage>
</organism>
<dbReference type="GO" id="GO:0034632">
    <property type="term" value="F:retinol transmembrane transporter activity"/>
    <property type="evidence" value="ECO:0007669"/>
    <property type="project" value="InterPro"/>
</dbReference>
<accession>A0AAV4I406</accession>
<keyword evidence="6 8" id="KW-0472">Membrane</keyword>
<evidence type="ECO:0000256" key="3">
    <source>
        <dbReference type="ARBA" id="ARBA00022475"/>
    </source>
</evidence>
<keyword evidence="5 8" id="KW-1133">Transmembrane helix</keyword>
<feature type="transmembrane region" description="Helical" evidence="8">
    <location>
        <begin position="195"/>
        <end position="218"/>
    </location>
</feature>
<dbReference type="EMBL" id="BMAT01002336">
    <property type="protein sequence ID" value="GFS04952.1"/>
    <property type="molecule type" value="Genomic_DNA"/>
</dbReference>
<comment type="subcellular location">
    <subcellularLocation>
        <location evidence="1">Cell membrane</location>
        <topology evidence="1">Multi-pass membrane protein</topology>
    </subcellularLocation>
</comment>
<comment type="caution">
    <text evidence="9">The sequence shown here is derived from an EMBL/GenBank/DDBJ whole genome shotgun (WGS) entry which is preliminary data.</text>
</comment>
<evidence type="ECO:0000313" key="9">
    <source>
        <dbReference type="EMBL" id="GFS04952.1"/>
    </source>
</evidence>
<keyword evidence="4 8" id="KW-0812">Transmembrane</keyword>
<reference evidence="9 10" key="1">
    <citation type="journal article" date="2021" name="Elife">
        <title>Chloroplast acquisition without the gene transfer in kleptoplastic sea slugs, Plakobranchus ocellatus.</title>
        <authorList>
            <person name="Maeda T."/>
            <person name="Takahashi S."/>
            <person name="Yoshida T."/>
            <person name="Shimamura S."/>
            <person name="Takaki Y."/>
            <person name="Nagai Y."/>
            <person name="Toyoda A."/>
            <person name="Suzuki Y."/>
            <person name="Arimoto A."/>
            <person name="Ishii H."/>
            <person name="Satoh N."/>
            <person name="Nishiyama T."/>
            <person name="Hasebe M."/>
            <person name="Maruyama T."/>
            <person name="Minagawa J."/>
            <person name="Obokata J."/>
            <person name="Shigenobu S."/>
        </authorList>
    </citation>
    <scope>NUCLEOTIDE SEQUENCE [LARGE SCALE GENOMIC DNA]</scope>
</reference>
<feature type="transmembrane region" description="Helical" evidence="8">
    <location>
        <begin position="239"/>
        <end position="268"/>
    </location>
</feature>
<keyword evidence="2" id="KW-0813">Transport</keyword>
<keyword evidence="10" id="KW-1185">Reference proteome</keyword>
<name>A0AAV4I406_9GAST</name>
<evidence type="ECO:0000313" key="10">
    <source>
        <dbReference type="Proteomes" id="UP000762676"/>
    </source>
</evidence>
<evidence type="ECO:0000256" key="6">
    <source>
        <dbReference type="ARBA" id="ARBA00023136"/>
    </source>
</evidence>
<gene>
    <name evidence="9" type="ORF">ElyMa_001188100</name>
</gene>
<evidence type="ECO:0000256" key="8">
    <source>
        <dbReference type="SAM" id="Phobius"/>
    </source>
</evidence>
<dbReference type="InterPro" id="IPR026612">
    <property type="entry name" value="STRA6-like"/>
</dbReference>
<keyword evidence="7" id="KW-0675">Receptor</keyword>
<dbReference type="PANTHER" id="PTHR21444">
    <property type="entry name" value="COILED-COIL DOMAIN-CONTAINING PROTEIN 180"/>
    <property type="match status" value="1"/>
</dbReference>
<feature type="transmembrane region" description="Helical" evidence="8">
    <location>
        <begin position="94"/>
        <end position="116"/>
    </location>
</feature>
<feature type="transmembrane region" description="Helical" evidence="8">
    <location>
        <begin position="155"/>
        <end position="180"/>
    </location>
</feature>
<evidence type="ECO:0000256" key="2">
    <source>
        <dbReference type="ARBA" id="ARBA00022448"/>
    </source>
</evidence>
<dbReference type="GO" id="GO:0071939">
    <property type="term" value="P:vitamin A import into cell"/>
    <property type="evidence" value="ECO:0007669"/>
    <property type="project" value="TreeGrafter"/>
</dbReference>
<evidence type="ECO:0000256" key="7">
    <source>
        <dbReference type="ARBA" id="ARBA00023170"/>
    </source>
</evidence>
<dbReference type="GO" id="GO:0005886">
    <property type="term" value="C:plasma membrane"/>
    <property type="evidence" value="ECO:0007669"/>
    <property type="project" value="UniProtKB-SubCell"/>
</dbReference>
<dbReference type="Proteomes" id="UP000762676">
    <property type="component" value="Unassembled WGS sequence"/>
</dbReference>
<dbReference type="GO" id="GO:0038023">
    <property type="term" value="F:signaling receptor activity"/>
    <property type="evidence" value="ECO:0007669"/>
    <property type="project" value="InterPro"/>
</dbReference>
<dbReference type="Pfam" id="PF14752">
    <property type="entry name" value="RBP_receptor"/>
    <property type="match status" value="1"/>
</dbReference>
<sequence>MVNGQAEVVFCLVSSSQTEQTGLCHRFSACTLRSRKVGFEVCAYSVSLFNMWLKSLRYRLNQVEETHLITPTNLTQRLKDVIDVGIDGISIFRVLVYISFVGAFILGLLNILASIIGYRSVADIGDHGFPFLSVVSSPEFIVGGLYPCGTALQTLYVFCFIIQSFVFVVISLLLTILILVFKCHGVDWFVDVLNLAWPIAIAGVVINFSQVLSVRFLFLQDRGNTLALTNRRFFFISTYFMFFYNIFMGVFSCLVRVVESLIFGLYLLPRLDHCIMPPSFRAIDPGYQAFIGFLLTESQHCHPVVLTFVHLVDIQMKHKRSQREDAGRVRNGSNLEHVVNEGDSTIQLTHFDHSTDVEDKQRKKELARFNWHLLFTLLNNPSVRMMRKGYVQAQVKAKALGLTLPVSDGLRTADVETIREQTMSYLAQLEAERERNKWKLCRHLSGKTADDKSVPPEIRVETVALNQKNTSSIIEVLKENSSGSEGLIGDVQGFGCDANIAEKDTHTNPII</sequence>
<feature type="transmembrane region" description="Helical" evidence="8">
    <location>
        <begin position="128"/>
        <end position="148"/>
    </location>
</feature>
<protein>
    <submittedName>
        <fullName evidence="9">Stimulated by retinoic acid gene 6 protein homolog</fullName>
    </submittedName>
</protein>
<evidence type="ECO:0000256" key="4">
    <source>
        <dbReference type="ARBA" id="ARBA00022692"/>
    </source>
</evidence>
<proteinExistence type="predicted"/>